<dbReference type="PANTHER" id="PTHR31290:SF5">
    <property type="entry name" value="UV-DAMAGE ENDONUCLEASE"/>
    <property type="match status" value="1"/>
</dbReference>
<dbReference type="Gene3D" id="3.20.20.150">
    <property type="entry name" value="Divalent-metal-dependent TIM barrel enzymes"/>
    <property type="match status" value="1"/>
</dbReference>
<dbReference type="PANTHER" id="PTHR31290">
    <property type="entry name" value="UV-DAMAGE ENDONUCLEASE"/>
    <property type="match status" value="1"/>
</dbReference>
<dbReference type="Proteomes" id="UP000182945">
    <property type="component" value="Chromosome"/>
</dbReference>
<keyword evidence="2 7" id="KW-0255">Endonuclease</keyword>
<keyword evidence="1" id="KW-0540">Nuclease</keyword>
<keyword evidence="6" id="KW-0234">DNA repair</keyword>
<name>A0AAC9J1I3_VIRHA</name>
<dbReference type="RefSeq" id="WP_071648767.1">
    <property type="nucleotide sequence ID" value="NZ_CP017962.1"/>
</dbReference>
<dbReference type="AlphaFoldDB" id="A0AAC9J1I3"/>
<dbReference type="GO" id="GO:0009411">
    <property type="term" value="P:response to UV"/>
    <property type="evidence" value="ECO:0007669"/>
    <property type="project" value="InterPro"/>
</dbReference>
<accession>A0AAC9J1I3</accession>
<dbReference type="GO" id="GO:0004519">
    <property type="term" value="F:endonuclease activity"/>
    <property type="evidence" value="ECO:0007669"/>
    <property type="project" value="UniProtKB-KW"/>
</dbReference>
<reference evidence="7 8" key="1">
    <citation type="submission" date="2016-11" db="EMBL/GenBank/DDBJ databases">
        <title>Complete genome sequencing of Virgibacillus halodenitrificans PDB-F2.</title>
        <authorList>
            <person name="Sun Z."/>
            <person name="Zhou Y."/>
            <person name="Li H."/>
        </authorList>
    </citation>
    <scope>NUCLEOTIDE SEQUENCE [LARGE SCALE GENOMIC DNA]</scope>
    <source>
        <strain evidence="7 8">PDB-F2</strain>
    </source>
</reference>
<dbReference type="GeneID" id="71514169"/>
<evidence type="ECO:0000313" key="8">
    <source>
        <dbReference type="Proteomes" id="UP000182945"/>
    </source>
</evidence>
<protein>
    <submittedName>
        <fullName evidence="7">UV damage endonuclease UvsE</fullName>
    </submittedName>
</protein>
<keyword evidence="4" id="KW-0228">DNA excision</keyword>
<organism evidence="7 8">
    <name type="scientific">Virgibacillus halodenitrificans</name>
    <name type="common">Bacillus halodenitrificans</name>
    <dbReference type="NCBI Taxonomy" id="1482"/>
    <lineage>
        <taxon>Bacteria</taxon>
        <taxon>Bacillati</taxon>
        <taxon>Bacillota</taxon>
        <taxon>Bacilli</taxon>
        <taxon>Bacillales</taxon>
        <taxon>Bacillaceae</taxon>
        <taxon>Virgibacillus</taxon>
    </lineage>
</organism>
<evidence type="ECO:0000256" key="4">
    <source>
        <dbReference type="ARBA" id="ARBA00022769"/>
    </source>
</evidence>
<evidence type="ECO:0000256" key="3">
    <source>
        <dbReference type="ARBA" id="ARBA00022763"/>
    </source>
</evidence>
<evidence type="ECO:0000313" key="7">
    <source>
        <dbReference type="EMBL" id="APC47969.1"/>
    </source>
</evidence>
<evidence type="ECO:0000256" key="1">
    <source>
        <dbReference type="ARBA" id="ARBA00022722"/>
    </source>
</evidence>
<dbReference type="GO" id="GO:0016787">
    <property type="term" value="F:hydrolase activity"/>
    <property type="evidence" value="ECO:0007669"/>
    <property type="project" value="UniProtKB-KW"/>
</dbReference>
<dbReference type="InterPro" id="IPR004601">
    <property type="entry name" value="UvdE"/>
</dbReference>
<gene>
    <name evidence="7" type="ORF">BME96_07185</name>
</gene>
<evidence type="ECO:0000256" key="6">
    <source>
        <dbReference type="ARBA" id="ARBA00023204"/>
    </source>
</evidence>
<keyword evidence="3" id="KW-0227">DNA damage</keyword>
<dbReference type="NCBIfam" id="TIGR00629">
    <property type="entry name" value="uvde"/>
    <property type="match status" value="1"/>
</dbReference>
<dbReference type="EMBL" id="CP017962">
    <property type="protein sequence ID" value="APC47969.1"/>
    <property type="molecule type" value="Genomic_DNA"/>
</dbReference>
<evidence type="ECO:0000256" key="2">
    <source>
        <dbReference type="ARBA" id="ARBA00022759"/>
    </source>
</evidence>
<sequence length="323" mass="37590">MTLVRLGYSAISTHVKNSSTSKTMTFSRYSQIEDKNAALRKIVQIAATNLANLLRLLRHNVAHGIHFYRMSSKLIPLVNHPEIPRWNYVKHLEESLHNIRAFLESHPRMRVDFHADHFVLINSPKKDVFNQAVRTLRMHERLLSGMGIHPEHRCVMHVGGAYGNKEKALEQFIHNWGFLSADLQKMLILENDDKTFDLSDTLFLCEKLGVPFVFDIHHHFANHKKGERWEEHWPRILKTWEHSSLPIKMHISSPKSESNYRSHADFINSEMFMDFLKVIKGSVQQIDCMIEAKQKDKALFQLMKEVQNYSEAELVDGGSFLIK</sequence>
<proteinExistence type="predicted"/>
<dbReference type="KEGG" id="vhl:BME96_07185"/>
<dbReference type="GO" id="GO:0006289">
    <property type="term" value="P:nucleotide-excision repair"/>
    <property type="evidence" value="ECO:0007669"/>
    <property type="project" value="InterPro"/>
</dbReference>
<dbReference type="SUPFAM" id="SSF51658">
    <property type="entry name" value="Xylose isomerase-like"/>
    <property type="match status" value="1"/>
</dbReference>
<keyword evidence="5" id="KW-0378">Hydrolase</keyword>
<dbReference type="Pfam" id="PF03851">
    <property type="entry name" value="UvdE"/>
    <property type="match status" value="1"/>
</dbReference>
<evidence type="ECO:0000256" key="5">
    <source>
        <dbReference type="ARBA" id="ARBA00022801"/>
    </source>
</evidence>
<dbReference type="InterPro" id="IPR036237">
    <property type="entry name" value="Xyl_isomerase-like_sf"/>
</dbReference>